<reference evidence="6" key="2">
    <citation type="submission" date="2025-08" db="UniProtKB">
        <authorList>
            <consortium name="RefSeq"/>
        </authorList>
    </citation>
    <scope>IDENTIFICATION</scope>
    <source>
        <tissue evidence="6">Leaf</tissue>
    </source>
</reference>
<keyword evidence="5" id="KW-1185">Reference proteome</keyword>
<dbReference type="KEGG" id="nta:107766073"/>
<evidence type="ECO:0000256" key="1">
    <source>
        <dbReference type="ARBA" id="ARBA00022723"/>
    </source>
</evidence>
<accession>A0A1S3XKT1</accession>
<dbReference type="OrthoDB" id="1692315at2759"/>
<dbReference type="PaxDb" id="4097-A0A1S3XKT1"/>
<reference evidence="5" key="1">
    <citation type="journal article" date="2014" name="Nat. Commun.">
        <title>The tobacco genome sequence and its comparison with those of tomato and potato.</title>
        <authorList>
            <person name="Sierro N."/>
            <person name="Battey J.N."/>
            <person name="Ouadi S."/>
            <person name="Bakaher N."/>
            <person name="Bovet L."/>
            <person name="Willig A."/>
            <person name="Goepfert S."/>
            <person name="Peitsch M.C."/>
            <person name="Ivanov N.V."/>
        </authorList>
    </citation>
    <scope>NUCLEOTIDE SEQUENCE [LARGE SCALE GENOMIC DNA]</scope>
</reference>
<gene>
    <name evidence="6" type="primary">LOC107766073</name>
</gene>
<protein>
    <submittedName>
        <fullName evidence="6">Uncharacterized protein LOC107766073</fullName>
    </submittedName>
</protein>
<dbReference type="GeneID" id="107766073"/>
<dbReference type="AlphaFoldDB" id="A0A1S3XKT1"/>
<dbReference type="PANTHER" id="PTHR42648">
    <property type="entry name" value="TRANSPOSASE, PUTATIVE-RELATED"/>
    <property type="match status" value="1"/>
</dbReference>
<dbReference type="InterPro" id="IPR012337">
    <property type="entry name" value="RNaseH-like_sf"/>
</dbReference>
<dbReference type="GO" id="GO:0046872">
    <property type="term" value="F:metal ion binding"/>
    <property type="evidence" value="ECO:0007669"/>
    <property type="project" value="UniProtKB-KW"/>
</dbReference>
<name>A0A1S3XKT1_TOBAC</name>
<evidence type="ECO:0000256" key="2">
    <source>
        <dbReference type="ARBA" id="ARBA00022801"/>
    </source>
</evidence>
<dbReference type="STRING" id="4097.A0A1S3XKT1"/>
<dbReference type="InterPro" id="IPR039537">
    <property type="entry name" value="Retrotran_Ty1/copia-like"/>
</dbReference>
<feature type="domain" description="Reverse transcriptase Ty1/copia-type" evidence="4">
    <location>
        <begin position="263"/>
        <end position="334"/>
    </location>
</feature>
<dbReference type="Proteomes" id="UP000790787">
    <property type="component" value="Chromosome 8"/>
</dbReference>
<evidence type="ECO:0000259" key="4">
    <source>
        <dbReference type="Pfam" id="PF07727"/>
    </source>
</evidence>
<feature type="region of interest" description="Disordered" evidence="3">
    <location>
        <begin position="94"/>
        <end position="120"/>
    </location>
</feature>
<keyword evidence="1" id="KW-0479">Metal-binding</keyword>
<evidence type="ECO:0000313" key="5">
    <source>
        <dbReference type="Proteomes" id="UP000790787"/>
    </source>
</evidence>
<dbReference type="InterPro" id="IPR013103">
    <property type="entry name" value="RVT_2"/>
</dbReference>
<dbReference type="PANTHER" id="PTHR42648:SF31">
    <property type="entry name" value="RNA-DIRECTED DNA POLYMERASE"/>
    <property type="match status" value="1"/>
</dbReference>
<organism evidence="5 6">
    <name type="scientific">Nicotiana tabacum</name>
    <name type="common">Common tobacco</name>
    <dbReference type="NCBI Taxonomy" id="4097"/>
    <lineage>
        <taxon>Eukaryota</taxon>
        <taxon>Viridiplantae</taxon>
        <taxon>Streptophyta</taxon>
        <taxon>Embryophyta</taxon>
        <taxon>Tracheophyta</taxon>
        <taxon>Spermatophyta</taxon>
        <taxon>Magnoliopsida</taxon>
        <taxon>eudicotyledons</taxon>
        <taxon>Gunneridae</taxon>
        <taxon>Pentapetalae</taxon>
        <taxon>asterids</taxon>
        <taxon>lamiids</taxon>
        <taxon>Solanales</taxon>
        <taxon>Solanaceae</taxon>
        <taxon>Nicotianoideae</taxon>
        <taxon>Nicotianeae</taxon>
        <taxon>Nicotiana</taxon>
    </lineage>
</organism>
<sequence length="336" mass="38110">MVKTIRSDNGTKFFNTQCNDLYASLVKFWGDCVKTTMYLTNKLPSDVLKEKSPFELLHKKPPKVDHLRVFGCLCYASTYPKDTTEAVERNSRDMPLDHASDHNADQVDQVESSQEQDVIPAPETSILASEEMTQEEPHDQMHHTAPTADPLMFQPVPSIAFRRSARRVKPSIWLKYYYTLGNSSNHSSYPISQYVSYDHLSTPYQAYLTTISTEVEPGSFLEASQDVRWVETMQNEIKALKDNNTWEVVDLPCGKRAIGSKWASRQWNIKLTDALKKAGFLQIAYDHSLFTKKSGADTVIIVVYVDDLLITSSCEAMIQAGKETLHLNSKVKDLRS</sequence>
<dbReference type="SUPFAM" id="SSF53098">
    <property type="entry name" value="Ribonuclease H-like"/>
    <property type="match status" value="1"/>
</dbReference>
<evidence type="ECO:0000256" key="3">
    <source>
        <dbReference type="SAM" id="MobiDB-lite"/>
    </source>
</evidence>
<proteinExistence type="predicted"/>
<feature type="compositionally biased region" description="Basic and acidic residues" evidence="3">
    <location>
        <begin position="94"/>
        <end position="105"/>
    </location>
</feature>
<dbReference type="RefSeq" id="XP_016440272.1">
    <property type="nucleotide sequence ID" value="XM_016584786.1"/>
</dbReference>
<dbReference type="Pfam" id="PF07727">
    <property type="entry name" value="RVT_2"/>
    <property type="match status" value="1"/>
</dbReference>
<keyword evidence="2" id="KW-0378">Hydrolase</keyword>
<dbReference type="GO" id="GO:0016787">
    <property type="term" value="F:hydrolase activity"/>
    <property type="evidence" value="ECO:0007669"/>
    <property type="project" value="UniProtKB-KW"/>
</dbReference>
<evidence type="ECO:0000313" key="6">
    <source>
        <dbReference type="RefSeq" id="XP_016440272.1"/>
    </source>
</evidence>